<organism evidence="1 2">
    <name type="scientific">Pinctada imbricata</name>
    <name type="common">Atlantic pearl-oyster</name>
    <name type="synonym">Pinctada martensii</name>
    <dbReference type="NCBI Taxonomy" id="66713"/>
    <lineage>
        <taxon>Eukaryota</taxon>
        <taxon>Metazoa</taxon>
        <taxon>Spiralia</taxon>
        <taxon>Lophotrochozoa</taxon>
        <taxon>Mollusca</taxon>
        <taxon>Bivalvia</taxon>
        <taxon>Autobranchia</taxon>
        <taxon>Pteriomorphia</taxon>
        <taxon>Pterioida</taxon>
        <taxon>Pterioidea</taxon>
        <taxon>Pteriidae</taxon>
        <taxon>Pinctada</taxon>
    </lineage>
</organism>
<name>A0AA88YEQ3_PINIB</name>
<gene>
    <name evidence="1" type="ORF">FSP39_019004</name>
</gene>
<accession>A0AA88YEQ3</accession>
<dbReference type="EMBL" id="VSWD01000005">
    <property type="protein sequence ID" value="KAK3103408.1"/>
    <property type="molecule type" value="Genomic_DNA"/>
</dbReference>
<evidence type="ECO:0000313" key="2">
    <source>
        <dbReference type="Proteomes" id="UP001186944"/>
    </source>
</evidence>
<sequence>MYTDGKSQSLYSTSPLSPTGICESRDGGLLVCLVECDHSKITSTTKGEVHQIDMKGKIIRKYTNDCKDQSKLFTYPNRVAINVNSDLCVVDILNKDLSCRVIAVAMDSKIHFTYKGQPSLGQKFFASDIMCDFWGRIILSDFFNSAVHVLSADGVFLQFLITADDGLSRPHSITLYADKLWVGCAKGVIKLYELNFP</sequence>
<dbReference type="InterPro" id="IPR011042">
    <property type="entry name" value="6-blade_b-propeller_TolB-like"/>
</dbReference>
<reference evidence="1" key="1">
    <citation type="submission" date="2019-08" db="EMBL/GenBank/DDBJ databases">
        <title>The improved chromosome-level genome for the pearl oyster Pinctada fucata martensii using PacBio sequencing and Hi-C.</title>
        <authorList>
            <person name="Zheng Z."/>
        </authorList>
    </citation>
    <scope>NUCLEOTIDE SEQUENCE</scope>
    <source>
        <strain evidence="1">ZZ-2019</strain>
        <tissue evidence="1">Adductor muscle</tissue>
    </source>
</reference>
<protein>
    <submittedName>
        <fullName evidence="1">Uncharacterized protein</fullName>
    </submittedName>
</protein>
<evidence type="ECO:0000313" key="1">
    <source>
        <dbReference type="EMBL" id="KAK3103408.1"/>
    </source>
</evidence>
<dbReference type="Proteomes" id="UP001186944">
    <property type="component" value="Unassembled WGS sequence"/>
</dbReference>
<keyword evidence="2" id="KW-1185">Reference proteome</keyword>
<proteinExistence type="predicted"/>
<dbReference type="Gene3D" id="2.120.10.30">
    <property type="entry name" value="TolB, C-terminal domain"/>
    <property type="match status" value="1"/>
</dbReference>
<comment type="caution">
    <text evidence="1">The sequence shown here is derived from an EMBL/GenBank/DDBJ whole genome shotgun (WGS) entry which is preliminary data.</text>
</comment>
<dbReference type="AlphaFoldDB" id="A0AA88YEQ3"/>
<dbReference type="SUPFAM" id="SSF63829">
    <property type="entry name" value="Calcium-dependent phosphotriesterase"/>
    <property type="match status" value="1"/>
</dbReference>